<dbReference type="Gramene" id="EOY03094">
    <property type="protein sequence ID" value="EOY03094"/>
    <property type="gene ID" value="TCM_017543"/>
</dbReference>
<proteinExistence type="predicted"/>
<dbReference type="Proteomes" id="UP000026915">
    <property type="component" value="Chromosome 4"/>
</dbReference>
<evidence type="ECO:0000313" key="2">
    <source>
        <dbReference type="Proteomes" id="UP000026915"/>
    </source>
</evidence>
<keyword evidence="2" id="KW-1185">Reference proteome</keyword>
<organism evidence="1 2">
    <name type="scientific">Theobroma cacao</name>
    <name type="common">Cacao</name>
    <name type="synonym">Cocoa</name>
    <dbReference type="NCBI Taxonomy" id="3641"/>
    <lineage>
        <taxon>Eukaryota</taxon>
        <taxon>Viridiplantae</taxon>
        <taxon>Streptophyta</taxon>
        <taxon>Embryophyta</taxon>
        <taxon>Tracheophyta</taxon>
        <taxon>Spermatophyta</taxon>
        <taxon>Magnoliopsida</taxon>
        <taxon>eudicotyledons</taxon>
        <taxon>Gunneridae</taxon>
        <taxon>Pentapetalae</taxon>
        <taxon>rosids</taxon>
        <taxon>malvids</taxon>
        <taxon>Malvales</taxon>
        <taxon>Malvaceae</taxon>
        <taxon>Byttnerioideae</taxon>
        <taxon>Theobroma</taxon>
    </lineage>
</organism>
<dbReference type="AlphaFoldDB" id="A0A061ELB1"/>
<dbReference type="EMBL" id="CM001882">
    <property type="protein sequence ID" value="EOY03094.1"/>
    <property type="molecule type" value="Genomic_DNA"/>
</dbReference>
<reference evidence="1 2" key="1">
    <citation type="journal article" date="2013" name="Genome Biol.">
        <title>The genome sequence of the most widely cultivated cacao type and its use to identify candidate genes regulating pod color.</title>
        <authorList>
            <person name="Motamayor J.C."/>
            <person name="Mockaitis K."/>
            <person name="Schmutz J."/>
            <person name="Haiminen N."/>
            <person name="Iii D.L."/>
            <person name="Cornejo O."/>
            <person name="Findley S.D."/>
            <person name="Zheng P."/>
            <person name="Utro F."/>
            <person name="Royaert S."/>
            <person name="Saski C."/>
            <person name="Jenkins J."/>
            <person name="Podicheti R."/>
            <person name="Zhao M."/>
            <person name="Scheffler B.E."/>
            <person name="Stack J.C."/>
            <person name="Feltus F.A."/>
            <person name="Mustiga G.M."/>
            <person name="Amores F."/>
            <person name="Phillips W."/>
            <person name="Marelli J.P."/>
            <person name="May G.D."/>
            <person name="Shapiro H."/>
            <person name="Ma J."/>
            <person name="Bustamante C.D."/>
            <person name="Schnell R.J."/>
            <person name="Main D."/>
            <person name="Gilbert D."/>
            <person name="Parida L."/>
            <person name="Kuhn D.N."/>
        </authorList>
    </citation>
    <scope>NUCLEOTIDE SEQUENCE [LARGE SCALE GENOMIC DNA]</scope>
    <source>
        <strain evidence="2">cv. Matina 1-6</strain>
    </source>
</reference>
<dbReference type="HOGENOM" id="CLU_1681071_0_0_1"/>
<name>A0A061ELB1_THECC</name>
<dbReference type="InParanoid" id="A0A061ELB1"/>
<protein>
    <submittedName>
        <fullName evidence="1">Uncharacterized protein</fullName>
    </submittedName>
</protein>
<gene>
    <name evidence="1" type="ORF">TCM_017543</name>
</gene>
<evidence type="ECO:0000313" key="1">
    <source>
        <dbReference type="EMBL" id="EOY03094.1"/>
    </source>
</evidence>
<sequence>MALKCPSLSPYFAQHSPLSQHQAISSWLTMPSLSPHSAKNPLARSPKATTSQPVGLASLSRAVWALLVLPVQSMCAPALPVCLCANSACLRSNSARLHPRGVLVPALHALCANAAGLARSTAWASCAPKLLVPIICVPKQGLVAGDQPHMQAMPPSI</sequence>
<accession>A0A061ELB1</accession>